<comment type="caution">
    <text evidence="5">The sequence shown here is derived from an EMBL/GenBank/DDBJ whole genome shotgun (WGS) entry which is preliminary data.</text>
</comment>
<feature type="zinc finger region" description="C3H1-type" evidence="2">
    <location>
        <begin position="194"/>
        <end position="220"/>
    </location>
</feature>
<evidence type="ECO:0000259" key="4">
    <source>
        <dbReference type="PROSITE" id="PS50103"/>
    </source>
</evidence>
<dbReference type="PANTHER" id="PTHR35558:SF1">
    <property type="entry name" value="ENDONUCLEASE_EXONUCLEASE_PHOSPHATASE DOMAIN-CONTAINING PROTEIN"/>
    <property type="match status" value="1"/>
</dbReference>
<dbReference type="InterPro" id="IPR013762">
    <property type="entry name" value="Integrase-like_cat_sf"/>
</dbReference>
<keyword evidence="2" id="KW-0862">Zinc</keyword>
<name>A0ABQ9FG85_TEGGR</name>
<evidence type="ECO:0000313" key="6">
    <source>
        <dbReference type="Proteomes" id="UP001217089"/>
    </source>
</evidence>
<feature type="compositionally biased region" description="Polar residues" evidence="3">
    <location>
        <begin position="225"/>
        <end position="246"/>
    </location>
</feature>
<dbReference type="SUPFAM" id="SSF56349">
    <property type="entry name" value="DNA breaking-rejoining enzymes"/>
    <property type="match status" value="1"/>
</dbReference>
<protein>
    <recommendedName>
        <fullName evidence="4">C3H1-type domain-containing protein</fullName>
    </recommendedName>
</protein>
<evidence type="ECO:0000256" key="2">
    <source>
        <dbReference type="PROSITE-ProRule" id="PRU00723"/>
    </source>
</evidence>
<reference evidence="5 6" key="1">
    <citation type="submission" date="2022-12" db="EMBL/GenBank/DDBJ databases">
        <title>Chromosome-level genome of Tegillarca granosa.</title>
        <authorList>
            <person name="Kim J."/>
        </authorList>
    </citation>
    <scope>NUCLEOTIDE SEQUENCE [LARGE SCALE GENOMIC DNA]</scope>
    <source>
        <strain evidence="5">Teg-2019</strain>
        <tissue evidence="5">Adductor muscle</tissue>
    </source>
</reference>
<feature type="region of interest" description="Disordered" evidence="3">
    <location>
        <begin position="225"/>
        <end position="252"/>
    </location>
</feature>
<sequence length="427" mass="47837">MAVPMNSGVNAGNTCYSTVTFSPNLVNSAQLATGAQVNLEPDHISSARPEFDDSLGDHVPQQIHPDNESSPLVILKSGQIGLGHRSSTLKKVSNIGQWTDAFMIFASIYLQKYQNVQMALDLLKYCSTIRWAASKVPGPAWRQYDEQFRLRRAKKPSKSWARLDLDLWLLFISAPTPLNNPSQKFNLGTKEPAGKPKGICWDYNRNKCTRSVCKFKHICSKCHSQHPQSECTPFRGQQNRSQQSQPAPRPFVQPYKNFLVNKLLEGLRRSDKSKDTRVPITLLILTQLPRALVCICFSSYEAKLFHAAFTLAFFGFLRVGEIALSNCKSNSSTVLSISDISIQTSMLKVKIRFSKTDQFGKTTTLYIDSVPSSVVCPVNAMKAYLSVRPAASNILFCHSDCKPLTQYQFSSVLKKMFEIFEPAYPTV</sequence>
<organism evidence="5 6">
    <name type="scientific">Tegillarca granosa</name>
    <name type="common">Malaysian cockle</name>
    <name type="synonym">Anadara granosa</name>
    <dbReference type="NCBI Taxonomy" id="220873"/>
    <lineage>
        <taxon>Eukaryota</taxon>
        <taxon>Metazoa</taxon>
        <taxon>Spiralia</taxon>
        <taxon>Lophotrochozoa</taxon>
        <taxon>Mollusca</taxon>
        <taxon>Bivalvia</taxon>
        <taxon>Autobranchia</taxon>
        <taxon>Pteriomorphia</taxon>
        <taxon>Arcoida</taxon>
        <taxon>Arcoidea</taxon>
        <taxon>Arcidae</taxon>
        <taxon>Tegillarca</taxon>
    </lineage>
</organism>
<evidence type="ECO:0000256" key="1">
    <source>
        <dbReference type="ARBA" id="ARBA00023172"/>
    </source>
</evidence>
<keyword evidence="6" id="KW-1185">Reference proteome</keyword>
<accession>A0ABQ9FG85</accession>
<dbReference type="EMBL" id="JARBDR010000328">
    <property type="protein sequence ID" value="KAJ8316309.1"/>
    <property type="molecule type" value="Genomic_DNA"/>
</dbReference>
<dbReference type="PANTHER" id="PTHR35558">
    <property type="entry name" value="SGNH_HYDRO DOMAIN-CONTAINING PROTEIN"/>
    <property type="match status" value="1"/>
</dbReference>
<dbReference type="PROSITE" id="PS50103">
    <property type="entry name" value="ZF_C3H1"/>
    <property type="match status" value="1"/>
</dbReference>
<keyword evidence="2" id="KW-0863">Zinc-finger</keyword>
<keyword evidence="2" id="KW-0479">Metal-binding</keyword>
<dbReference type="InterPro" id="IPR000571">
    <property type="entry name" value="Znf_CCCH"/>
</dbReference>
<keyword evidence="1" id="KW-0233">DNA recombination</keyword>
<proteinExistence type="predicted"/>
<dbReference type="InterPro" id="IPR011010">
    <property type="entry name" value="DNA_brk_join_enz"/>
</dbReference>
<evidence type="ECO:0000313" key="5">
    <source>
        <dbReference type="EMBL" id="KAJ8316309.1"/>
    </source>
</evidence>
<gene>
    <name evidence="5" type="ORF">KUTeg_006323</name>
</gene>
<feature type="domain" description="C3H1-type" evidence="4">
    <location>
        <begin position="194"/>
        <end position="220"/>
    </location>
</feature>
<dbReference type="Gene3D" id="1.10.443.10">
    <property type="entry name" value="Intergrase catalytic core"/>
    <property type="match status" value="1"/>
</dbReference>
<dbReference type="Proteomes" id="UP001217089">
    <property type="component" value="Unassembled WGS sequence"/>
</dbReference>
<evidence type="ECO:0000256" key="3">
    <source>
        <dbReference type="SAM" id="MobiDB-lite"/>
    </source>
</evidence>